<proteinExistence type="inferred from homology"/>
<comment type="caution">
    <text evidence="12">The sequence shown here is derived from an EMBL/GenBank/DDBJ whole genome shotgun (WGS) entry which is preliminary data.</text>
</comment>
<dbReference type="PANTHER" id="PTHR39321">
    <property type="entry name" value="NICOTINATE-NUCLEOTIDE ADENYLYLTRANSFERASE-RELATED"/>
    <property type="match status" value="1"/>
</dbReference>
<feature type="domain" description="Cytidyltransferase-like" evidence="11">
    <location>
        <begin position="10"/>
        <end position="177"/>
    </location>
</feature>
<dbReference type="UniPathway" id="UPA00253">
    <property type="reaction ID" value="UER00332"/>
</dbReference>
<dbReference type="GO" id="GO:0004515">
    <property type="term" value="F:nicotinate-nucleotide adenylyltransferase activity"/>
    <property type="evidence" value="ECO:0007669"/>
    <property type="project" value="UniProtKB-UniRule"/>
</dbReference>
<dbReference type="InterPro" id="IPR014729">
    <property type="entry name" value="Rossmann-like_a/b/a_fold"/>
</dbReference>
<evidence type="ECO:0000256" key="7">
    <source>
        <dbReference type="ARBA" id="ARBA00022840"/>
    </source>
</evidence>
<dbReference type="GO" id="GO:0009435">
    <property type="term" value="P:NAD+ biosynthetic process"/>
    <property type="evidence" value="ECO:0007669"/>
    <property type="project" value="UniProtKB-UniRule"/>
</dbReference>
<dbReference type="GO" id="GO:0005524">
    <property type="term" value="F:ATP binding"/>
    <property type="evidence" value="ECO:0007669"/>
    <property type="project" value="UniProtKB-KW"/>
</dbReference>
<dbReference type="Gene3D" id="3.40.50.620">
    <property type="entry name" value="HUPs"/>
    <property type="match status" value="1"/>
</dbReference>
<reference evidence="12 13" key="1">
    <citation type="submission" date="2018-07" db="EMBL/GenBank/DDBJ databases">
        <title>Anaerosacharophilus polymeroproducens gen. nov. sp. nov., an anaerobic bacterium isolated from salt field.</title>
        <authorList>
            <person name="Kim W."/>
            <person name="Yang S.-H."/>
            <person name="Oh J."/>
            <person name="Lee J.-H."/>
            <person name="Kwon K.K."/>
        </authorList>
    </citation>
    <scope>NUCLEOTIDE SEQUENCE [LARGE SCALE GENOMIC DNA]</scope>
    <source>
        <strain evidence="12 13">MCWD5</strain>
    </source>
</reference>
<evidence type="ECO:0000256" key="3">
    <source>
        <dbReference type="ARBA" id="ARBA00022642"/>
    </source>
</evidence>
<name>A0A371AUC5_9FIRM</name>
<dbReference type="SUPFAM" id="SSF52374">
    <property type="entry name" value="Nucleotidylyl transferase"/>
    <property type="match status" value="1"/>
</dbReference>
<evidence type="ECO:0000256" key="2">
    <source>
        <dbReference type="ARBA" id="ARBA00005019"/>
    </source>
</evidence>
<comment type="function">
    <text evidence="1 10">Catalyzes the reversible adenylation of nicotinate mononucleotide (NaMN) to nicotinic acid adenine dinucleotide (NaAD).</text>
</comment>
<comment type="pathway">
    <text evidence="2 10">Cofactor biosynthesis; NAD(+) biosynthesis; deamido-NAD(+) from nicotinate D-ribonucleotide: step 1/1.</text>
</comment>
<evidence type="ECO:0000256" key="4">
    <source>
        <dbReference type="ARBA" id="ARBA00022679"/>
    </source>
</evidence>
<evidence type="ECO:0000313" key="13">
    <source>
        <dbReference type="Proteomes" id="UP000255036"/>
    </source>
</evidence>
<keyword evidence="4 10" id="KW-0808">Transferase</keyword>
<dbReference type="NCBIfam" id="TIGR00125">
    <property type="entry name" value="cyt_tran_rel"/>
    <property type="match status" value="1"/>
</dbReference>
<dbReference type="PANTHER" id="PTHR39321:SF3">
    <property type="entry name" value="PHOSPHOPANTETHEINE ADENYLYLTRANSFERASE"/>
    <property type="match status" value="1"/>
</dbReference>
<evidence type="ECO:0000256" key="10">
    <source>
        <dbReference type="HAMAP-Rule" id="MF_00244"/>
    </source>
</evidence>
<comment type="catalytic activity">
    <reaction evidence="9 10">
        <text>nicotinate beta-D-ribonucleotide + ATP + H(+) = deamido-NAD(+) + diphosphate</text>
        <dbReference type="Rhea" id="RHEA:22860"/>
        <dbReference type="ChEBI" id="CHEBI:15378"/>
        <dbReference type="ChEBI" id="CHEBI:30616"/>
        <dbReference type="ChEBI" id="CHEBI:33019"/>
        <dbReference type="ChEBI" id="CHEBI:57502"/>
        <dbReference type="ChEBI" id="CHEBI:58437"/>
        <dbReference type="EC" id="2.7.7.18"/>
    </reaction>
</comment>
<dbReference type="EMBL" id="QRCT01000034">
    <property type="protein sequence ID" value="RDU23168.1"/>
    <property type="molecule type" value="Genomic_DNA"/>
</dbReference>
<dbReference type="InterPro" id="IPR004821">
    <property type="entry name" value="Cyt_trans-like"/>
</dbReference>
<evidence type="ECO:0000256" key="6">
    <source>
        <dbReference type="ARBA" id="ARBA00022741"/>
    </source>
</evidence>
<keyword evidence="7 10" id="KW-0067">ATP-binding</keyword>
<dbReference type="OrthoDB" id="5295945at2"/>
<dbReference type="AlphaFoldDB" id="A0A371AUC5"/>
<dbReference type="NCBIfam" id="NF000840">
    <property type="entry name" value="PRK00071.1-3"/>
    <property type="match status" value="1"/>
</dbReference>
<organism evidence="12 13">
    <name type="scientific">Anaerosacchariphilus polymeriproducens</name>
    <dbReference type="NCBI Taxonomy" id="1812858"/>
    <lineage>
        <taxon>Bacteria</taxon>
        <taxon>Bacillati</taxon>
        <taxon>Bacillota</taxon>
        <taxon>Clostridia</taxon>
        <taxon>Lachnospirales</taxon>
        <taxon>Lachnospiraceae</taxon>
        <taxon>Anaerosacchariphilus</taxon>
    </lineage>
</organism>
<dbReference type="InterPro" id="IPR005248">
    <property type="entry name" value="NadD/NMNAT"/>
</dbReference>
<evidence type="ECO:0000259" key="11">
    <source>
        <dbReference type="Pfam" id="PF01467"/>
    </source>
</evidence>
<evidence type="ECO:0000256" key="1">
    <source>
        <dbReference type="ARBA" id="ARBA00002324"/>
    </source>
</evidence>
<dbReference type="Proteomes" id="UP000255036">
    <property type="component" value="Unassembled WGS sequence"/>
</dbReference>
<gene>
    <name evidence="10" type="primary">nadD</name>
    <name evidence="12" type="ORF">DWV06_11800</name>
</gene>
<dbReference type="NCBIfam" id="TIGR00482">
    <property type="entry name" value="nicotinate (nicotinamide) nucleotide adenylyltransferase"/>
    <property type="match status" value="1"/>
</dbReference>
<keyword evidence="6 10" id="KW-0547">Nucleotide-binding</keyword>
<accession>A0A371AUC5</accession>
<dbReference type="Pfam" id="PF01467">
    <property type="entry name" value="CTP_transf_like"/>
    <property type="match status" value="1"/>
</dbReference>
<sequence length="207" mass="24111">MEKFSKKVGIMGGSFDPIHIGHLILAESAYEQFDLEQVLFIPTGNPPHKDISIFSTSKQRLEMVSLAIQDNSHFQLSTLEMEREGVIYTFRTLEIIKNQNPDTDYYFIMGADSLFDFESWKEPSKITEYCTLLVATRENMENQALKDKILYLKNKYKSRIQILNTPNIDISSRSVRESVKNGSTIKYFVPKEVETYIKKNHLYLYKE</sequence>
<keyword evidence="3 10" id="KW-0662">Pyridine nucleotide biosynthesis</keyword>
<keyword evidence="5 10" id="KW-0548">Nucleotidyltransferase</keyword>
<comment type="similarity">
    <text evidence="10">Belongs to the NadD family.</text>
</comment>
<dbReference type="CDD" id="cd02165">
    <property type="entry name" value="NMNAT"/>
    <property type="match status" value="1"/>
</dbReference>
<keyword evidence="13" id="KW-1185">Reference proteome</keyword>
<evidence type="ECO:0000256" key="8">
    <source>
        <dbReference type="ARBA" id="ARBA00023027"/>
    </source>
</evidence>
<evidence type="ECO:0000256" key="9">
    <source>
        <dbReference type="ARBA" id="ARBA00048721"/>
    </source>
</evidence>
<evidence type="ECO:0000256" key="5">
    <source>
        <dbReference type="ARBA" id="ARBA00022695"/>
    </source>
</evidence>
<protein>
    <recommendedName>
        <fullName evidence="10">Probable nicotinate-nucleotide adenylyltransferase</fullName>
        <ecNumber evidence="10">2.7.7.18</ecNumber>
    </recommendedName>
    <alternativeName>
        <fullName evidence="10">Deamido-NAD(+) diphosphorylase</fullName>
    </alternativeName>
    <alternativeName>
        <fullName evidence="10">Deamido-NAD(+) pyrophosphorylase</fullName>
    </alternativeName>
    <alternativeName>
        <fullName evidence="10">Nicotinate mononucleotide adenylyltransferase</fullName>
        <shortName evidence="10">NaMN adenylyltransferase</shortName>
    </alternativeName>
</protein>
<evidence type="ECO:0000313" key="12">
    <source>
        <dbReference type="EMBL" id="RDU23168.1"/>
    </source>
</evidence>
<dbReference type="HAMAP" id="MF_00244">
    <property type="entry name" value="NaMN_adenylyltr"/>
    <property type="match status" value="1"/>
</dbReference>
<dbReference type="EC" id="2.7.7.18" evidence="10"/>
<keyword evidence="8 10" id="KW-0520">NAD</keyword>